<reference evidence="3 4" key="1">
    <citation type="submission" date="2019-04" db="EMBL/GenBank/DDBJ databases">
        <title>Aspergillus burnettii sp. nov., novel species from soil in southeast Queensland.</title>
        <authorList>
            <person name="Gilchrist C.L.M."/>
            <person name="Pitt J.I."/>
            <person name="Lange L."/>
            <person name="Lacey H.J."/>
            <person name="Vuong D."/>
            <person name="Midgley D.J."/>
            <person name="Greenfield P."/>
            <person name="Bradbury M."/>
            <person name="Lacey E."/>
            <person name="Busk P.K."/>
            <person name="Pilgaard B."/>
            <person name="Chooi Y.H."/>
            <person name="Piggott A.M."/>
        </authorList>
    </citation>
    <scope>NUCLEOTIDE SEQUENCE [LARGE SCALE GENOMIC DNA]</scope>
    <source>
        <strain evidence="3 4">FRR 5400</strain>
    </source>
</reference>
<dbReference type="Gene3D" id="2.170.270.10">
    <property type="entry name" value="SET domain"/>
    <property type="match status" value="1"/>
</dbReference>
<dbReference type="EMBL" id="SPNV01000023">
    <property type="protein sequence ID" value="KAF5865143.1"/>
    <property type="molecule type" value="Genomic_DNA"/>
</dbReference>
<protein>
    <recommendedName>
        <fullName evidence="2">SET domain-containing protein</fullName>
    </recommendedName>
</protein>
<feature type="domain" description="SET" evidence="2">
    <location>
        <begin position="69"/>
        <end position="232"/>
    </location>
</feature>
<proteinExistence type="predicted"/>
<accession>A0A8H6EAX4</accession>
<evidence type="ECO:0000256" key="1">
    <source>
        <dbReference type="SAM" id="MobiDB-lite"/>
    </source>
</evidence>
<name>A0A8H6EAX4_PETAA</name>
<dbReference type="InterPro" id="IPR001214">
    <property type="entry name" value="SET_dom"/>
</dbReference>
<evidence type="ECO:0000313" key="4">
    <source>
        <dbReference type="Proteomes" id="UP000541154"/>
    </source>
</evidence>
<dbReference type="Proteomes" id="UP000541154">
    <property type="component" value="Unassembled WGS sequence"/>
</dbReference>
<dbReference type="SUPFAM" id="SSF82199">
    <property type="entry name" value="SET domain"/>
    <property type="match status" value="1"/>
</dbReference>
<dbReference type="PANTHER" id="PTHR47332:SF2">
    <property type="entry name" value="SET-6"/>
    <property type="match status" value="1"/>
</dbReference>
<sequence length="583" mass="64119">MEHKLLGYEPSREGESCEYTCDICQERLGILNPPQDSEGVYFAPFDTMVEFAGVFSSDETKAKEYTFVESLEQRFISCGIGVGLVTNKNISTGCIVFAEDVAATTEAEFAACQGPKEVNAMLGVKARAMGPEWLRKILTLPRTGNQDMGVFAGIWNWHQLPVILNGKRAGILGFNLASVNHACLPNCTLTIVNKPPKSDGSHEAKGRPVIRHAVVHALRPIAKGEEITVAYFYARGRHTARELFSKAEFGFFCLCRLCAQPNDVVEDALDCYWKVERFLNETQTGALLPATAFQAAQAVIGKLVDIQVRDARIVMLWTKCAIVAGFHSDVARAMCFLAKACKMLGILEGSTGVLYRQIRRWHETPTLLPGFGATTRGLSTATEGRLMVNELVAEDVLFMTIAEAHEYIRIARYHQLSTPMLKAGDARYLNIPRPATEQDRAQEMPEARALSQGQGPIAPKSASRHGGSSNARKAKKRLNSDGSTRGSQVFKDNKQASTEGSSSPEMCTDRDWDMLDMANEVMADNPDMFPEYRPRPPTTKPKKKSKGKEDGENTPIVKDVSAEKKVAVKKGEALFPESVTGSE</sequence>
<keyword evidence="4" id="KW-1185">Reference proteome</keyword>
<dbReference type="PANTHER" id="PTHR47332">
    <property type="entry name" value="SET DOMAIN-CONTAINING PROTEIN 5"/>
    <property type="match status" value="1"/>
</dbReference>
<feature type="compositionally biased region" description="Basic and acidic residues" evidence="1">
    <location>
        <begin position="437"/>
        <end position="446"/>
    </location>
</feature>
<dbReference type="InterPro" id="IPR053185">
    <property type="entry name" value="SET_domain_protein"/>
</dbReference>
<dbReference type="AlphaFoldDB" id="A0A8H6EAX4"/>
<dbReference type="PROSITE" id="PS50280">
    <property type="entry name" value="SET"/>
    <property type="match status" value="1"/>
</dbReference>
<evidence type="ECO:0000259" key="2">
    <source>
        <dbReference type="PROSITE" id="PS50280"/>
    </source>
</evidence>
<dbReference type="SMART" id="SM00317">
    <property type="entry name" value="SET"/>
    <property type="match status" value="1"/>
</dbReference>
<feature type="region of interest" description="Disordered" evidence="1">
    <location>
        <begin position="523"/>
        <end position="559"/>
    </location>
</feature>
<evidence type="ECO:0000313" key="3">
    <source>
        <dbReference type="EMBL" id="KAF5865143.1"/>
    </source>
</evidence>
<feature type="compositionally biased region" description="Polar residues" evidence="1">
    <location>
        <begin position="495"/>
        <end position="505"/>
    </location>
</feature>
<organism evidence="3 4">
    <name type="scientific">Petromyces alliaceus</name>
    <name type="common">Aspergillus alliaceus</name>
    <dbReference type="NCBI Taxonomy" id="209559"/>
    <lineage>
        <taxon>Eukaryota</taxon>
        <taxon>Fungi</taxon>
        <taxon>Dikarya</taxon>
        <taxon>Ascomycota</taxon>
        <taxon>Pezizomycotina</taxon>
        <taxon>Eurotiomycetes</taxon>
        <taxon>Eurotiomycetidae</taxon>
        <taxon>Eurotiales</taxon>
        <taxon>Aspergillaceae</taxon>
        <taxon>Aspergillus</taxon>
        <taxon>Aspergillus subgen. Circumdati</taxon>
    </lineage>
</organism>
<dbReference type="Pfam" id="PF00856">
    <property type="entry name" value="SET"/>
    <property type="match status" value="1"/>
</dbReference>
<gene>
    <name evidence="3" type="ORF">ETB97_005047</name>
</gene>
<feature type="region of interest" description="Disordered" evidence="1">
    <location>
        <begin position="437"/>
        <end position="509"/>
    </location>
</feature>
<comment type="caution">
    <text evidence="3">The sequence shown here is derived from an EMBL/GenBank/DDBJ whole genome shotgun (WGS) entry which is preliminary data.</text>
</comment>
<dbReference type="InterPro" id="IPR046341">
    <property type="entry name" value="SET_dom_sf"/>
</dbReference>